<feature type="compositionally biased region" description="Basic and acidic residues" evidence="4">
    <location>
        <begin position="747"/>
        <end position="757"/>
    </location>
</feature>
<name>A0A8J6L6L6_TENMO</name>
<dbReference type="SMART" id="SM00477">
    <property type="entry name" value="NUC"/>
    <property type="match status" value="1"/>
</dbReference>
<feature type="compositionally biased region" description="Basic and acidic residues" evidence="4">
    <location>
        <begin position="986"/>
        <end position="999"/>
    </location>
</feature>
<dbReference type="PROSITE" id="PS50020">
    <property type="entry name" value="WW_DOMAIN_2"/>
    <property type="match status" value="2"/>
</dbReference>
<dbReference type="PANTHER" id="PTHR15377:SF3">
    <property type="entry name" value="WW DOMAIN-CONTAINING PROTEIN"/>
    <property type="match status" value="1"/>
</dbReference>
<evidence type="ECO:0000313" key="8">
    <source>
        <dbReference type="EMBL" id="KAH0808357.1"/>
    </source>
</evidence>
<feature type="region of interest" description="Disordered" evidence="4">
    <location>
        <begin position="1728"/>
        <end position="1753"/>
    </location>
</feature>
<keyword evidence="3" id="KW-0175">Coiled coil</keyword>
<comment type="caution">
    <text evidence="8">The sequence shown here is derived from an EMBL/GenBank/DDBJ whole genome shotgun (WGS) entry which is preliminary data.</text>
</comment>
<dbReference type="InterPro" id="IPR045148">
    <property type="entry name" value="TCRG1-like"/>
</dbReference>
<dbReference type="GO" id="GO:0046872">
    <property type="term" value="F:metal ion binding"/>
    <property type="evidence" value="ECO:0007669"/>
    <property type="project" value="InterPro"/>
</dbReference>
<dbReference type="SUPFAM" id="SSF81698">
    <property type="entry name" value="FF domain"/>
    <property type="match status" value="5"/>
</dbReference>
<feature type="coiled-coil region" evidence="3">
    <location>
        <begin position="1947"/>
        <end position="2073"/>
    </location>
</feature>
<feature type="region of interest" description="Disordered" evidence="4">
    <location>
        <begin position="2617"/>
        <end position="2670"/>
    </location>
</feature>
<feature type="signal peptide" evidence="5">
    <location>
        <begin position="1"/>
        <end position="18"/>
    </location>
</feature>
<dbReference type="InterPro" id="IPR000618">
    <property type="entry name" value="Insect_cuticle"/>
</dbReference>
<dbReference type="GO" id="GO:0016787">
    <property type="term" value="F:hydrolase activity"/>
    <property type="evidence" value="ECO:0007669"/>
    <property type="project" value="InterPro"/>
</dbReference>
<feature type="coiled-coil region" evidence="3">
    <location>
        <begin position="846"/>
        <end position="873"/>
    </location>
</feature>
<dbReference type="SMART" id="SM00456">
    <property type="entry name" value="WW"/>
    <property type="match status" value="2"/>
</dbReference>
<evidence type="ECO:0000259" key="7">
    <source>
        <dbReference type="PROSITE" id="PS51676"/>
    </source>
</evidence>
<dbReference type="InterPro" id="IPR044929">
    <property type="entry name" value="DNA/RNA_non-sp_Endonuclease_sf"/>
</dbReference>
<proteinExistence type="predicted"/>
<dbReference type="FunFam" id="1.10.10.440:FF:000001">
    <property type="entry name" value="Transcription elongation regulator 1 like"/>
    <property type="match status" value="1"/>
</dbReference>
<feature type="compositionally biased region" description="Basic and acidic residues" evidence="4">
    <location>
        <begin position="696"/>
        <end position="711"/>
    </location>
</feature>
<feature type="compositionally biased region" description="Low complexity" evidence="4">
    <location>
        <begin position="364"/>
        <end position="373"/>
    </location>
</feature>
<dbReference type="GO" id="GO:0005634">
    <property type="term" value="C:nucleus"/>
    <property type="evidence" value="ECO:0007669"/>
    <property type="project" value="TreeGrafter"/>
</dbReference>
<feature type="coiled-coil region" evidence="3">
    <location>
        <begin position="2455"/>
        <end position="2528"/>
    </location>
</feature>
<feature type="coiled-coil region" evidence="3">
    <location>
        <begin position="2119"/>
        <end position="2146"/>
    </location>
</feature>
<feature type="domain" description="FF" evidence="7">
    <location>
        <begin position="859"/>
        <end position="914"/>
    </location>
</feature>
<dbReference type="InterPro" id="IPR057565">
    <property type="entry name" value="WW_TCRG1_3rd"/>
</dbReference>
<feature type="compositionally biased region" description="Low complexity" evidence="4">
    <location>
        <begin position="410"/>
        <end position="427"/>
    </location>
</feature>
<dbReference type="FunFam" id="1.10.10.440:FF:000029">
    <property type="entry name" value="Uncharacterized protein, isoform B"/>
    <property type="match status" value="1"/>
</dbReference>
<dbReference type="PANTHER" id="PTHR15377">
    <property type="entry name" value="TRANSCRIPTION ELONGATION REGULATOR 1"/>
    <property type="match status" value="1"/>
</dbReference>
<dbReference type="Gene3D" id="1.10.10.440">
    <property type="entry name" value="FF domain"/>
    <property type="match status" value="6"/>
</dbReference>
<evidence type="ECO:0000256" key="3">
    <source>
        <dbReference type="SAM" id="Coils"/>
    </source>
</evidence>
<accession>A0A8J6L6L6</accession>
<feature type="domain" description="WW" evidence="6">
    <location>
        <begin position="547"/>
        <end position="574"/>
    </location>
</feature>
<evidence type="ECO:0000256" key="2">
    <source>
        <dbReference type="PROSITE-ProRule" id="PRU00497"/>
    </source>
</evidence>
<evidence type="ECO:0000256" key="1">
    <source>
        <dbReference type="ARBA" id="ARBA00022737"/>
    </source>
</evidence>
<feature type="coiled-coil region" evidence="3">
    <location>
        <begin position="2335"/>
        <end position="2391"/>
    </location>
</feature>
<feature type="compositionally biased region" description="Pro residues" evidence="4">
    <location>
        <begin position="288"/>
        <end position="303"/>
    </location>
</feature>
<feature type="compositionally biased region" description="Pro residues" evidence="4">
    <location>
        <begin position="2635"/>
        <end position="2670"/>
    </location>
</feature>
<dbReference type="Pfam" id="PF01846">
    <property type="entry name" value="FF"/>
    <property type="match status" value="6"/>
</dbReference>
<dbReference type="GO" id="GO:0070063">
    <property type="term" value="F:RNA polymerase binding"/>
    <property type="evidence" value="ECO:0007669"/>
    <property type="project" value="InterPro"/>
</dbReference>
<dbReference type="InterPro" id="IPR002713">
    <property type="entry name" value="FF_domain"/>
</dbReference>
<dbReference type="CDD" id="cd00201">
    <property type="entry name" value="WW"/>
    <property type="match status" value="2"/>
</dbReference>
<feature type="compositionally biased region" description="Acidic residues" evidence="4">
    <location>
        <begin position="1665"/>
        <end position="1681"/>
    </location>
</feature>
<feature type="region of interest" description="Disordered" evidence="4">
    <location>
        <begin position="410"/>
        <end position="450"/>
    </location>
</feature>
<dbReference type="SUPFAM" id="SSF51045">
    <property type="entry name" value="WW domain"/>
    <property type="match status" value="2"/>
</dbReference>
<keyword evidence="1" id="KW-0677">Repeat</keyword>
<dbReference type="InterPro" id="IPR001604">
    <property type="entry name" value="Endo_G_ENPP1-like_dom"/>
</dbReference>
<feature type="compositionally biased region" description="Gly residues" evidence="4">
    <location>
        <begin position="329"/>
        <end position="341"/>
    </location>
</feature>
<evidence type="ECO:0000313" key="9">
    <source>
        <dbReference type="Proteomes" id="UP000719412"/>
    </source>
</evidence>
<dbReference type="GO" id="GO:0042302">
    <property type="term" value="F:structural constituent of cuticle"/>
    <property type="evidence" value="ECO:0007669"/>
    <property type="project" value="UniProtKB-UniRule"/>
</dbReference>
<dbReference type="SMART" id="SM00441">
    <property type="entry name" value="FF"/>
    <property type="match status" value="6"/>
</dbReference>
<feature type="chain" id="PRO_5035184640" evidence="5">
    <location>
        <begin position="19"/>
        <end position="2670"/>
    </location>
</feature>
<dbReference type="PROSITE" id="PS51155">
    <property type="entry name" value="CHIT_BIND_RR_2"/>
    <property type="match status" value="1"/>
</dbReference>
<dbReference type="PROSITE" id="PS51676">
    <property type="entry name" value="FF"/>
    <property type="match status" value="4"/>
</dbReference>
<feature type="domain" description="WW" evidence="6">
    <location>
        <begin position="673"/>
        <end position="702"/>
    </location>
</feature>
<protein>
    <submittedName>
        <fullName evidence="8">Uncharacterized protein</fullName>
    </submittedName>
</protein>
<reference evidence="8" key="2">
    <citation type="submission" date="2021-08" db="EMBL/GenBank/DDBJ databases">
        <authorList>
            <person name="Eriksson T."/>
        </authorList>
    </citation>
    <scope>NUCLEOTIDE SEQUENCE</scope>
    <source>
        <strain evidence="8">Stoneville</strain>
        <tissue evidence="8">Whole head</tissue>
    </source>
</reference>
<organism evidence="8 9">
    <name type="scientific">Tenebrio molitor</name>
    <name type="common">Yellow mealworm beetle</name>
    <dbReference type="NCBI Taxonomy" id="7067"/>
    <lineage>
        <taxon>Eukaryota</taxon>
        <taxon>Metazoa</taxon>
        <taxon>Ecdysozoa</taxon>
        <taxon>Arthropoda</taxon>
        <taxon>Hexapoda</taxon>
        <taxon>Insecta</taxon>
        <taxon>Pterygota</taxon>
        <taxon>Neoptera</taxon>
        <taxon>Endopterygota</taxon>
        <taxon>Coleoptera</taxon>
        <taxon>Polyphaga</taxon>
        <taxon>Cucujiformia</taxon>
        <taxon>Tenebrionidae</taxon>
        <taxon>Tenebrio</taxon>
    </lineage>
</organism>
<gene>
    <name evidence="8" type="ORF">GEV33_014432</name>
</gene>
<feature type="region of interest" description="Disordered" evidence="4">
    <location>
        <begin position="689"/>
        <end position="773"/>
    </location>
</feature>
<dbReference type="Proteomes" id="UP000719412">
    <property type="component" value="Unassembled WGS sequence"/>
</dbReference>
<feature type="domain" description="FF" evidence="7">
    <location>
        <begin position="1101"/>
        <end position="1157"/>
    </location>
</feature>
<dbReference type="Pfam" id="PF01223">
    <property type="entry name" value="Endonuclease_NS"/>
    <property type="match status" value="1"/>
</dbReference>
<dbReference type="EMBL" id="JABDTM020028823">
    <property type="protein sequence ID" value="KAH0808357.1"/>
    <property type="molecule type" value="Genomic_DNA"/>
</dbReference>
<feature type="compositionally biased region" description="Basic and acidic residues" evidence="4">
    <location>
        <begin position="1728"/>
        <end position="1739"/>
    </location>
</feature>
<feature type="compositionally biased region" description="Pro residues" evidence="4">
    <location>
        <begin position="263"/>
        <end position="272"/>
    </location>
</feature>
<dbReference type="CDD" id="cd00091">
    <property type="entry name" value="NUC"/>
    <property type="match status" value="1"/>
</dbReference>
<feature type="compositionally biased region" description="Basic and acidic residues" evidence="4">
    <location>
        <begin position="1056"/>
        <end position="1100"/>
    </location>
</feature>
<feature type="region of interest" description="Disordered" evidence="4">
    <location>
        <begin position="247"/>
        <end position="398"/>
    </location>
</feature>
<dbReference type="Gene3D" id="2.20.70.10">
    <property type="match status" value="2"/>
</dbReference>
<feature type="compositionally biased region" description="Basic and acidic residues" evidence="4">
    <location>
        <begin position="433"/>
        <end position="444"/>
    </location>
</feature>
<evidence type="ECO:0000259" key="6">
    <source>
        <dbReference type="PROSITE" id="PS50020"/>
    </source>
</evidence>
<feature type="compositionally biased region" description="Acidic residues" evidence="4">
    <location>
        <begin position="1046"/>
        <end position="1055"/>
    </location>
</feature>
<keyword evidence="9" id="KW-1185">Reference proteome</keyword>
<dbReference type="FunFam" id="1.10.10.440:FF:000006">
    <property type="entry name" value="Transcription elongation regulator 1 (CA150)"/>
    <property type="match status" value="1"/>
</dbReference>
<dbReference type="InterPro" id="IPR001202">
    <property type="entry name" value="WW_dom"/>
</dbReference>
<reference evidence="8" key="1">
    <citation type="journal article" date="2020" name="J Insects Food Feed">
        <title>The yellow mealworm (Tenebrio molitor) genome: a resource for the emerging insects as food and feed industry.</title>
        <authorList>
            <person name="Eriksson T."/>
            <person name="Andere A."/>
            <person name="Kelstrup H."/>
            <person name="Emery V."/>
            <person name="Picard C."/>
        </authorList>
    </citation>
    <scope>NUCLEOTIDE SEQUENCE</scope>
    <source>
        <strain evidence="8">Stoneville</strain>
        <tissue evidence="8">Whole head</tissue>
    </source>
</reference>
<feature type="region of interest" description="Disordered" evidence="4">
    <location>
        <begin position="986"/>
        <end position="1100"/>
    </location>
</feature>
<dbReference type="Pfam" id="PF00397">
    <property type="entry name" value="WW"/>
    <property type="match status" value="1"/>
</dbReference>
<dbReference type="FunFam" id="1.10.10.440:FF:000005">
    <property type="entry name" value="Transcription elongation regulator 1 (CA150)"/>
    <property type="match status" value="1"/>
</dbReference>
<feature type="region of interest" description="Disordered" evidence="4">
    <location>
        <begin position="624"/>
        <end position="675"/>
    </location>
</feature>
<dbReference type="SMART" id="SM00892">
    <property type="entry name" value="Endonuclease_NS"/>
    <property type="match status" value="1"/>
</dbReference>
<feature type="domain" description="FF" evidence="7">
    <location>
        <begin position="1159"/>
        <end position="1214"/>
    </location>
</feature>
<evidence type="ECO:0000256" key="4">
    <source>
        <dbReference type="SAM" id="MobiDB-lite"/>
    </source>
</evidence>
<feature type="region of interest" description="Disordered" evidence="4">
    <location>
        <begin position="1662"/>
        <end position="1694"/>
    </location>
</feature>
<dbReference type="Pfam" id="PF23517">
    <property type="entry name" value="WW_TCERG1"/>
    <property type="match status" value="1"/>
</dbReference>
<keyword evidence="2" id="KW-0193">Cuticle</keyword>
<feature type="compositionally biased region" description="Basic and acidic residues" evidence="4">
    <location>
        <begin position="1009"/>
        <end position="1045"/>
    </location>
</feature>
<dbReference type="SUPFAM" id="SSF54060">
    <property type="entry name" value="His-Me finger endonucleases"/>
    <property type="match status" value="1"/>
</dbReference>
<dbReference type="GO" id="GO:0003676">
    <property type="term" value="F:nucleic acid binding"/>
    <property type="evidence" value="ECO:0007669"/>
    <property type="project" value="InterPro"/>
</dbReference>
<dbReference type="Gene3D" id="1.10.287.1490">
    <property type="match status" value="1"/>
</dbReference>
<feature type="compositionally biased region" description="Basic and acidic residues" evidence="4">
    <location>
        <begin position="624"/>
        <end position="663"/>
    </location>
</feature>
<keyword evidence="5" id="KW-0732">Signal</keyword>
<dbReference type="InterPro" id="IPR044925">
    <property type="entry name" value="His-Me_finger_sf"/>
</dbReference>
<evidence type="ECO:0000256" key="5">
    <source>
        <dbReference type="SAM" id="SignalP"/>
    </source>
</evidence>
<dbReference type="InterPro" id="IPR020821">
    <property type="entry name" value="ENPP1-3/EXOG-like_nuc-like"/>
</dbReference>
<dbReference type="Gene3D" id="3.40.570.10">
    <property type="entry name" value="Extracellular Endonuclease, subunit A"/>
    <property type="match status" value="1"/>
</dbReference>
<dbReference type="FunFam" id="3.40.570.10:FF:000007">
    <property type="entry name" value="Alkaline nuclease"/>
    <property type="match status" value="1"/>
</dbReference>
<dbReference type="InterPro" id="IPR036517">
    <property type="entry name" value="FF_domain_sf"/>
</dbReference>
<feature type="domain" description="FF" evidence="7">
    <location>
        <begin position="794"/>
        <end position="847"/>
    </location>
</feature>
<sequence>MDTLKVIGLLALISPSLCQQYGPGGGEGQYQDQYNYNRQAPPQILSHKQALNHDGNFKYLFTSENGLAQGETIAPDGSRNGGYSYVDPTGRKISVKYTAGKEGFRILEADHLPKAPQPLAPVPGAGLQVQAGYNAGGRQDDGQYRPELYQRPQPYVQPAVPFAQNRAYQPAPAPISNAIGGVKEQEYHDEPGKPYSFGNGVTEIKMEETDVAMEYDGADVDGVAQEEFEEDGGFENDIELGDDFQMRGRGRAGFRGRGQPRAWPGPPGPPGPRGEVPPRFRGRGFGPGGPPPFRGRGGPPPPMFGRGGPPRNPPPGPGFNGPPNFNGPNWGGPMGPPGTMGGPPSMMGPGPNGPPFGPPGMMGGPPNMNSGPPTMVTQSGATPNGPGQFPPITQNPTTDQVEAMAQAATTGLAQGTSTAAQAALAQANVSNKPEVENEEGKGDNKQQTPAANAMQQNMLAGPPPGMPPFGGPPGQFGAPPFGLPPPGFQGTWPAPGQASWPAGPPGAAPWGMPPGLLTGLPGAMPAIDEAAVLAKVDPEIIGKAAEWSEHKSPDGRFYYYNAKKGESVWEKPQPLKDLENIFIAAKLAAAQGVSTRPGSDVVIANTETGKANAAAVQVANGEVVKDGSNKEEDDKLKKLQDESRKKKEEEEKTKEVKSQDKSRPVSSTPVPGTPWCVVWTGDGRVFFYNPSSRTSVWERPDELLKRTDVDKMVSTPPDAVGTPAKTDSAESPSKKRASDESESEEETPAKKPKKEETTSTNGTTPQSARKIDIGKEAAIEAEVRAAKERAVVPLENRIKSFKEMLAEKHVSAFSTWEKELHKIVFDSRYLLLTSKERKQVFEKYVKERAEEERREKRNKLREKKDAFRKLLSESHLHGKSSFSDFAQKFAKDERFKGVEKMRERESLFNEYLIEVRKREKEEKNQRREQVKKDFFAMLREHSDVDRHSHWADVKRKVDSDARYKAVDSSGQREDWFREYCKMLKEEKKKAKEKDREHKRDKEKHKKKDKDKDKERHSKDDKDKEKERDKEKSKKDEDGEASNKEVEETEPEETDDERAQEQREKDRQARAEASLREREKEVQRTLATHMRDRDKEREQHKRDEAIQHFNALLADLVRNPELSWREVKRILRKDHRWDLADSLSREDKEKLFNEHIEHLLRKKREKFRELLDETPDVSLTSTWKEIKRIIKEDPRYTKFASSERCEREFKDYLKDKLITAKGQFKELLQETKLITHKSLSNLRENQGLMQEIEDILKNDKRYLVLDHIPQERTQLILNYLEELDRRGPPPPPTASCSISPSNLDPEPIIVSGNFQFLYAEPDAASISLNAGETVIISCPGGTLSAGSTKLDATVSAVCESGTEFTIDGKTVDFNNIECSRNPFHTARYTGKSCEAGGKEIEVGFVLSDDSFAREILICFDEANLNSLYSTYDLTRSIGNHESGVARPSFIEDDFYNLDRKVNDLYVRGGQQATINGLLGLSASSTKYIEDSSDYFLSRGHLTAKADFVYGPQQTATFHYVNAAPQWQTFNGDNWNTLEADVRDYAEENELDLKVYTGTYGVSTLPHEDTKEEIPLYLYVDDNGNKAIPVPELYWKVVYNPETKQGVALLGVNNPYQADVTKSVICKDISSQINWLNWKPTDQKAGYSYALMSFVKKIFTKMSGSEDKDDDFEEDDDVSEETSTESSDTGIFTGLNSDLESSGHSIEADCSQISNFFGYCFFKRSKRESEKRSREADKERAASPTPTSDMCKNNKVDDAVVPTPSEFGQREIPTNAVSSEVTTLDDKNDSNDTMCENAPPSAPLGTFSYAAVAKKEVRGACVKPCGHGTTAISPRVPVQAAKRDVCTPPSSPKLDLKKAAKFAERQNSGDKVPTPGTDALVESLAKSSTLVNGIDTEAEKKNLINQEAKFQSQLNDLSKQLSIRDAEATKLRFQMEELQRDVFAKSAGMDRLETELQAAHKECELLRQRIRHLEADLEDYKRKNNELSSEIVEKSERVSSYEAETNAKITELERIIKNLEEKIENLETQLEAMKEEKHKLEEQRGVLLAERDVEKKKVDEILEQATTQKQEIEKKWKQDFEKLRTINIIKEQQLLDDFEWKLREVQQTCKKRMDEKDRSIEERLQDAYREAEKKMKEAEKMMEKVEAIKSYEIEIEKLKGLTVDQEKAIKDMMDQQEQMKLAESSLRSETKRLRNLIEMEKENIQHIQLKHHQEILDKERTLQQTLHQKRTEIAMYWEERLLRECGRLKSELEQIHNEEKHYAMETVRRDKDEEFQKAQSDWDKQMKECLKEIAGLKRALVQKDDYYRAEMIRTQTNTDRDIMELRRLMDKIDMCHHTRFEKLVQEHETELERISEESEQKIKEIEVSWQNQVTSLNNTLDAVKEQMEKESQQQIESLIEQHRSELDAQWENLISQKSEAVKLVEDEYVTKYKTLEEQFLMQQKSHTAREIDLLKVIDSLKNELGSKESALDDLQNNVDTLEGGIQVLNGEIAQQGDQLIKTKKEADQKIRGLQETLAKLQEQQEKEREAFRLKLMGVHKQSQETIDHLQRKCQCLTKLFEEVRLRYERRESRQEDLNIISDLRQVIAEQEKDLACLNEEKRYFQMRLISLESRLEDASADEETFEDAEQHKITELPEPPSYPPNGLPPPAYPSFPAPPTISIPPTIPECDE</sequence>
<dbReference type="GO" id="GO:0003712">
    <property type="term" value="F:transcription coregulator activity"/>
    <property type="evidence" value="ECO:0007669"/>
    <property type="project" value="TreeGrafter"/>
</dbReference>
<dbReference type="Pfam" id="PF00379">
    <property type="entry name" value="Chitin_bind_4"/>
    <property type="match status" value="1"/>
</dbReference>
<dbReference type="InterPro" id="IPR036020">
    <property type="entry name" value="WW_dom_sf"/>
</dbReference>
<dbReference type="FunFam" id="2.20.70.10:FF:000049">
    <property type="entry name" value="Transcription elongation regulator 1-like"/>
    <property type="match status" value="1"/>
</dbReference>